<dbReference type="RefSeq" id="WP_073073705.1">
    <property type="nucleotide sequence ID" value="NZ_FQXN01000006.1"/>
</dbReference>
<feature type="domain" description="DUF2207" evidence="2">
    <location>
        <begin position="35"/>
        <end position="209"/>
    </location>
</feature>
<dbReference type="InterPro" id="IPR018702">
    <property type="entry name" value="DUF2207"/>
</dbReference>
<keyword evidence="1" id="KW-1133">Transmembrane helix</keyword>
<keyword evidence="1" id="KW-0812">Transmembrane</keyword>
<dbReference type="OrthoDB" id="46834at2"/>
<evidence type="ECO:0000313" key="4">
    <source>
        <dbReference type="EMBL" id="SHH54544.1"/>
    </source>
</evidence>
<accession>A0A1M5TV02</accession>
<name>A0A1M5TV02_9BACT</name>
<dbReference type="EMBL" id="FQXN01000006">
    <property type="protein sequence ID" value="SHH54544.1"/>
    <property type="molecule type" value="Genomic_DNA"/>
</dbReference>
<feature type="transmembrane region" description="Helical" evidence="1">
    <location>
        <begin position="7"/>
        <end position="30"/>
    </location>
</feature>
<dbReference type="Pfam" id="PF20990">
    <property type="entry name" value="DUF2207_C"/>
    <property type="match status" value="1"/>
</dbReference>
<keyword evidence="5" id="KW-1185">Reference proteome</keyword>
<dbReference type="STRING" id="1123380.SAMN02745199_1490"/>
<evidence type="ECO:0000259" key="3">
    <source>
        <dbReference type="Pfam" id="PF20990"/>
    </source>
</evidence>
<dbReference type="InterPro" id="IPR048389">
    <property type="entry name" value="YciQ-like_C"/>
</dbReference>
<feature type="domain" description="Predicted membrane protein YciQ-like C-terminal" evidence="3">
    <location>
        <begin position="276"/>
        <end position="509"/>
    </location>
</feature>
<gene>
    <name evidence="4" type="ORF">SAMN02745199_1490</name>
</gene>
<evidence type="ECO:0000313" key="5">
    <source>
        <dbReference type="Proteomes" id="UP000242592"/>
    </source>
</evidence>
<dbReference type="AlphaFoldDB" id="A0A1M5TV02"/>
<reference evidence="5" key="1">
    <citation type="submission" date="2016-11" db="EMBL/GenBank/DDBJ databases">
        <authorList>
            <person name="Varghese N."/>
            <person name="Submissions S."/>
        </authorList>
    </citation>
    <scope>NUCLEOTIDE SEQUENCE [LARGE SCALE GENOMIC DNA]</scope>
    <source>
        <strain evidence="5">DSM 15807</strain>
    </source>
</reference>
<dbReference type="Pfam" id="PF09972">
    <property type="entry name" value="DUF2207"/>
    <property type="match status" value="1"/>
</dbReference>
<feature type="transmembrane region" description="Helical" evidence="1">
    <location>
        <begin position="240"/>
        <end position="265"/>
    </location>
</feature>
<proteinExistence type="predicted"/>
<keyword evidence="1" id="KW-0472">Membrane</keyword>
<sequence length="572" mass="65790">MKKVIISIFGLILAYIIFVLFISGYVKWFFGGMYEIESANIEQVMDENGILHVHEIITFKMKKPFRGVYREIPQSRAVNIENVKLWIENVEGEWVEFLEKDSRGFKARVWISKTPISPEKLNKIILHVKYDAKYVYEKGQDIGQVFRQFWGDKWDSPVRKLTAHFSFPQNVKILKVYSHPKIMFQKNGNEYIFNIKNIPPNTFAEVRFLIDNFTAEYQYNNPSLTLKEVEKIESNYSRKYVFSFVLPPITLFVIIGLLILTFNFFGKEKNISYEGIYEREIPYPDPPDIVNAIVVNQLEKIDENGINAVIMDLYRKGFIKLDKKSIIVLEKEGNLNSTEKYFYDFLKKYSSDGVFSFSDLKKSLSKDKRLAKEFLADFKAYKSIVLDEAKSRNYLSLKGTYISYIIGIFSILFSFLYFAVFFKLNLLYQGIFSGILFVLGGSIFAFPRDVFGSWSKEGRKYYLKWVNFMNFLQDYSALSMYPPESVILWENYLVYATALGIANKVEKYLKKVAPKEIEESRLYYYPYMGFGRQFLIISSVATSTVSASSSGTFSGGAGGIGGGSGGGGGGAF</sequence>
<feature type="transmembrane region" description="Helical" evidence="1">
    <location>
        <begin position="426"/>
        <end position="446"/>
    </location>
</feature>
<organism evidence="4 5">
    <name type="scientific">Thermosipho atlanticus DSM 15807</name>
    <dbReference type="NCBI Taxonomy" id="1123380"/>
    <lineage>
        <taxon>Bacteria</taxon>
        <taxon>Thermotogati</taxon>
        <taxon>Thermotogota</taxon>
        <taxon>Thermotogae</taxon>
        <taxon>Thermotogales</taxon>
        <taxon>Fervidobacteriaceae</taxon>
        <taxon>Thermosipho</taxon>
    </lineage>
</organism>
<protein>
    <submittedName>
        <fullName evidence="4">Uncharacterized membrane protein</fullName>
    </submittedName>
</protein>
<dbReference type="Proteomes" id="UP000242592">
    <property type="component" value="Unassembled WGS sequence"/>
</dbReference>
<feature type="transmembrane region" description="Helical" evidence="1">
    <location>
        <begin position="401"/>
        <end position="420"/>
    </location>
</feature>
<evidence type="ECO:0000256" key="1">
    <source>
        <dbReference type="SAM" id="Phobius"/>
    </source>
</evidence>
<evidence type="ECO:0000259" key="2">
    <source>
        <dbReference type="Pfam" id="PF09972"/>
    </source>
</evidence>